<evidence type="ECO:0000256" key="1">
    <source>
        <dbReference type="ARBA" id="ARBA00005753"/>
    </source>
</evidence>
<dbReference type="Pfam" id="PF00027">
    <property type="entry name" value="cNMP_binding"/>
    <property type="match status" value="2"/>
</dbReference>
<gene>
    <name evidence="11" type="ORF">KC19_8G102500</name>
</gene>
<reference evidence="11" key="1">
    <citation type="submission" date="2020-06" db="EMBL/GenBank/DDBJ databases">
        <title>WGS assembly of Ceratodon purpureus strain R40.</title>
        <authorList>
            <person name="Carey S.B."/>
            <person name="Jenkins J."/>
            <person name="Shu S."/>
            <person name="Lovell J.T."/>
            <person name="Sreedasyam A."/>
            <person name="Maumus F."/>
            <person name="Tiley G.P."/>
            <person name="Fernandez-Pozo N."/>
            <person name="Barry K."/>
            <person name="Chen C."/>
            <person name="Wang M."/>
            <person name="Lipzen A."/>
            <person name="Daum C."/>
            <person name="Saski C.A."/>
            <person name="Payton A.C."/>
            <person name="Mcbreen J.C."/>
            <person name="Conrad R.E."/>
            <person name="Kollar L.M."/>
            <person name="Olsson S."/>
            <person name="Huttunen S."/>
            <person name="Landis J.B."/>
            <person name="Wickett N.J."/>
            <person name="Johnson M.G."/>
            <person name="Rensing S.A."/>
            <person name="Grimwood J."/>
            <person name="Schmutz J."/>
            <person name="Mcdaniel S.F."/>
        </authorList>
    </citation>
    <scope>NUCLEOTIDE SEQUENCE</scope>
    <source>
        <strain evidence="11">R40</strain>
    </source>
</reference>
<dbReference type="EMBL" id="CM026429">
    <property type="protein sequence ID" value="KAG0564339.1"/>
    <property type="molecule type" value="Genomic_DNA"/>
</dbReference>
<dbReference type="PANTHER" id="PTHR11635">
    <property type="entry name" value="CAMP-DEPENDENT PROTEIN KINASE REGULATORY CHAIN"/>
    <property type="match status" value="1"/>
</dbReference>
<dbReference type="PIRSF" id="PIRSF000548">
    <property type="entry name" value="PK_regulatory"/>
    <property type="match status" value="1"/>
</dbReference>
<dbReference type="PROSITE" id="PS00889">
    <property type="entry name" value="CNMP_BINDING_2"/>
    <property type="match status" value="2"/>
</dbReference>
<evidence type="ECO:0000256" key="4">
    <source>
        <dbReference type="ARBA" id="ARBA00022566"/>
    </source>
</evidence>
<feature type="binding site" evidence="8">
    <location>
        <position position="267"/>
    </location>
    <ligand>
        <name>3',5'-cyclic AMP</name>
        <dbReference type="ChEBI" id="CHEBI:58165"/>
        <label>2</label>
    </ligand>
</feature>
<protein>
    <recommendedName>
        <fullName evidence="2">cAMP-dependent protein kinase regulatory subunit</fullName>
    </recommendedName>
</protein>
<dbReference type="SMART" id="SM00100">
    <property type="entry name" value="cNMP"/>
    <property type="match status" value="2"/>
</dbReference>
<dbReference type="InterPro" id="IPR014710">
    <property type="entry name" value="RmlC-like_jellyroll"/>
</dbReference>
<keyword evidence="7 8" id="KW-0114">cAMP</keyword>
<evidence type="ECO:0000256" key="2">
    <source>
        <dbReference type="ARBA" id="ARBA00020355"/>
    </source>
</evidence>
<feature type="domain" description="Cyclic nucleotide-binding" evidence="10">
    <location>
        <begin position="202"/>
        <end position="317"/>
    </location>
</feature>
<feature type="region of interest" description="Disordered" evidence="9">
    <location>
        <begin position="1"/>
        <end position="43"/>
    </location>
</feature>
<dbReference type="InterPro" id="IPR012198">
    <property type="entry name" value="cAMP_dep_PK_reg_su"/>
</dbReference>
<dbReference type="Gene3D" id="2.60.120.10">
    <property type="entry name" value="Jelly Rolls"/>
    <property type="match status" value="2"/>
</dbReference>
<dbReference type="GO" id="GO:0005952">
    <property type="term" value="C:cAMP-dependent protein kinase complex"/>
    <property type="evidence" value="ECO:0007669"/>
    <property type="project" value="InterPro"/>
</dbReference>
<feature type="binding site" evidence="8">
    <location>
        <position position="276"/>
    </location>
    <ligand>
        <name>3',5'-cyclic AMP</name>
        <dbReference type="ChEBI" id="CHEBI:58165"/>
        <label>2</label>
    </ligand>
</feature>
<organism evidence="11 12">
    <name type="scientific">Ceratodon purpureus</name>
    <name type="common">Fire moss</name>
    <name type="synonym">Dicranum purpureum</name>
    <dbReference type="NCBI Taxonomy" id="3225"/>
    <lineage>
        <taxon>Eukaryota</taxon>
        <taxon>Viridiplantae</taxon>
        <taxon>Streptophyta</taxon>
        <taxon>Embryophyta</taxon>
        <taxon>Bryophyta</taxon>
        <taxon>Bryophytina</taxon>
        <taxon>Bryopsida</taxon>
        <taxon>Dicranidae</taxon>
        <taxon>Pseudoditrichales</taxon>
        <taxon>Ditrichaceae</taxon>
        <taxon>Ceratodon</taxon>
    </lineage>
</organism>
<feature type="binding site" evidence="8">
    <location>
        <position position="149"/>
    </location>
    <ligand>
        <name>3',5'-cyclic AMP</name>
        <dbReference type="ChEBI" id="CHEBI:58165"/>
        <label>1</label>
    </ligand>
</feature>
<keyword evidence="12" id="KW-1185">Reference proteome</keyword>
<dbReference type="PROSITE" id="PS00888">
    <property type="entry name" value="CNMP_BINDING_1"/>
    <property type="match status" value="1"/>
</dbReference>
<dbReference type="GO" id="GO:0005829">
    <property type="term" value="C:cytosol"/>
    <property type="evidence" value="ECO:0007669"/>
    <property type="project" value="TreeGrafter"/>
</dbReference>
<dbReference type="FunFam" id="2.60.120.10:FF:000039">
    <property type="entry name" value="cAMP-dependent protein kinase regulatory subunit"/>
    <property type="match status" value="1"/>
</dbReference>
<keyword evidence="5" id="KW-0677">Repeat</keyword>
<dbReference type="PROSITE" id="PS50042">
    <property type="entry name" value="CNMP_BINDING_3"/>
    <property type="match status" value="2"/>
</dbReference>
<dbReference type="InterPro" id="IPR050503">
    <property type="entry name" value="cAMP-dep_PK_reg_su-like"/>
</dbReference>
<comment type="similarity">
    <text evidence="1">Belongs to the cAMP-dependent kinase regulatory chain family.</text>
</comment>
<dbReference type="SUPFAM" id="SSF51206">
    <property type="entry name" value="cAMP-binding domain-like"/>
    <property type="match status" value="2"/>
</dbReference>
<proteinExistence type="inferred from homology"/>
<dbReference type="AlphaFoldDB" id="A0A8T0H1T3"/>
<dbReference type="GO" id="GO:0004862">
    <property type="term" value="F:cAMP-dependent protein kinase inhibitor activity"/>
    <property type="evidence" value="ECO:0007669"/>
    <property type="project" value="TreeGrafter"/>
</dbReference>
<name>A0A8T0H1T3_CERPU</name>
<evidence type="ECO:0000256" key="6">
    <source>
        <dbReference type="ARBA" id="ARBA00022741"/>
    </source>
</evidence>
<dbReference type="InterPro" id="IPR018490">
    <property type="entry name" value="cNMP-bd_dom_sf"/>
</dbReference>
<evidence type="ECO:0000313" key="12">
    <source>
        <dbReference type="Proteomes" id="UP000822688"/>
    </source>
</evidence>
<evidence type="ECO:0000259" key="10">
    <source>
        <dbReference type="PROSITE" id="PS50042"/>
    </source>
</evidence>
<keyword evidence="6 8" id="KW-0547">Nucleotide-binding</keyword>
<evidence type="ECO:0000256" key="5">
    <source>
        <dbReference type="ARBA" id="ARBA00022737"/>
    </source>
</evidence>
<dbReference type="CDD" id="cd00038">
    <property type="entry name" value="CAP_ED"/>
    <property type="match status" value="2"/>
</dbReference>
<sequence length="322" mass="35639">MASGSRRPSKANLKAKPGKPTNITAQEQKDKRKRTLSFRRTGVSAEPTAVDTTYIPKVVPKSDDARKRIKKAIEKSYIFRGLDKDQIKTVIDAVEEEKHRPGDVIIKQGESGLNFYLIEAGSCNVYISKNQTTDPVIVHSYSSGDSFGELALLYDAPRAATVKASTDCILWAMDRGTFRAILMKSTSQKRDLYEEFLSNVPLLKTLDAYERSAIADVLECEYIKAGASIIVEGTPGDKFYFLEQGTAEAKTKGQSVMKYGVGDYFGELALLNNEPRAASVIAITDCKVCYIDGESFKRLLGKLEDILQRKKSEYAHATAAIH</sequence>
<comment type="caution">
    <text evidence="11">The sequence shown here is derived from an EMBL/GenBank/DDBJ whole genome shotgun (WGS) entry which is preliminary data.</text>
</comment>
<dbReference type="PANTHER" id="PTHR11635:SF152">
    <property type="entry name" value="CAMP-DEPENDENT PROTEIN KINASE TYPE I REGULATORY SUBUNIT-RELATED"/>
    <property type="match status" value="1"/>
</dbReference>
<feature type="binding site" evidence="8">
    <location>
        <position position="158"/>
    </location>
    <ligand>
        <name>3',5'-cyclic AMP</name>
        <dbReference type="ChEBI" id="CHEBI:58165"/>
        <label>1</label>
    </ligand>
</feature>
<dbReference type="FunFam" id="2.60.120.10:FF:000006">
    <property type="entry name" value="cAMP-dependent protein kinase type I-alpha regulatory subunit"/>
    <property type="match status" value="1"/>
</dbReference>
<evidence type="ECO:0000256" key="3">
    <source>
        <dbReference type="ARBA" id="ARBA00022553"/>
    </source>
</evidence>
<keyword evidence="4 8" id="KW-0116">cAMP-binding</keyword>
<dbReference type="InterPro" id="IPR000595">
    <property type="entry name" value="cNMP-bd_dom"/>
</dbReference>
<feature type="domain" description="Cyclic nucleotide-binding" evidence="10">
    <location>
        <begin position="78"/>
        <end position="199"/>
    </location>
</feature>
<dbReference type="GO" id="GO:0034236">
    <property type="term" value="F:protein kinase A catalytic subunit binding"/>
    <property type="evidence" value="ECO:0007669"/>
    <property type="project" value="TreeGrafter"/>
</dbReference>
<evidence type="ECO:0000256" key="9">
    <source>
        <dbReference type="SAM" id="MobiDB-lite"/>
    </source>
</evidence>
<keyword evidence="3" id="KW-0597">Phosphoprotein</keyword>
<accession>A0A8T0H1T3</accession>
<dbReference type="GO" id="GO:0033554">
    <property type="term" value="P:cellular response to stress"/>
    <property type="evidence" value="ECO:0007669"/>
    <property type="project" value="UniProtKB-ARBA"/>
</dbReference>
<evidence type="ECO:0000313" key="11">
    <source>
        <dbReference type="EMBL" id="KAG0564339.1"/>
    </source>
</evidence>
<evidence type="ECO:0000256" key="8">
    <source>
        <dbReference type="PIRSR" id="PIRSR000548-1"/>
    </source>
</evidence>
<dbReference type="PRINTS" id="PR00103">
    <property type="entry name" value="CAMPKINASE"/>
</dbReference>
<dbReference type="Proteomes" id="UP000822688">
    <property type="component" value="Chromosome 8"/>
</dbReference>
<dbReference type="InterPro" id="IPR018488">
    <property type="entry name" value="cNMP-bd_CS"/>
</dbReference>
<dbReference type="GO" id="GO:0030552">
    <property type="term" value="F:cAMP binding"/>
    <property type="evidence" value="ECO:0007669"/>
    <property type="project" value="UniProtKB-KW"/>
</dbReference>
<evidence type="ECO:0000256" key="7">
    <source>
        <dbReference type="ARBA" id="ARBA00023149"/>
    </source>
</evidence>